<gene>
    <name evidence="1" type="ORF">FA13DRAFT_1178500</name>
</gene>
<proteinExistence type="predicted"/>
<evidence type="ECO:0000313" key="1">
    <source>
        <dbReference type="EMBL" id="TEB25313.1"/>
    </source>
</evidence>
<evidence type="ECO:0000313" key="2">
    <source>
        <dbReference type="Proteomes" id="UP000298030"/>
    </source>
</evidence>
<organism evidence="1 2">
    <name type="scientific">Coprinellus micaceus</name>
    <name type="common">Glistening ink-cap mushroom</name>
    <name type="synonym">Coprinus micaceus</name>
    <dbReference type="NCBI Taxonomy" id="71717"/>
    <lineage>
        <taxon>Eukaryota</taxon>
        <taxon>Fungi</taxon>
        <taxon>Dikarya</taxon>
        <taxon>Basidiomycota</taxon>
        <taxon>Agaricomycotina</taxon>
        <taxon>Agaricomycetes</taxon>
        <taxon>Agaricomycetidae</taxon>
        <taxon>Agaricales</taxon>
        <taxon>Agaricineae</taxon>
        <taxon>Psathyrellaceae</taxon>
        <taxon>Coprinellus</taxon>
    </lineage>
</organism>
<dbReference type="EMBL" id="QPFP01000058">
    <property type="protein sequence ID" value="TEB25313.1"/>
    <property type="molecule type" value="Genomic_DNA"/>
</dbReference>
<dbReference type="AlphaFoldDB" id="A0A4Y7STX0"/>
<name>A0A4Y7STX0_COPMI</name>
<dbReference type="Proteomes" id="UP000298030">
    <property type="component" value="Unassembled WGS sequence"/>
</dbReference>
<reference evidence="1 2" key="1">
    <citation type="journal article" date="2019" name="Nat. Ecol. Evol.">
        <title>Megaphylogeny resolves global patterns of mushroom evolution.</title>
        <authorList>
            <person name="Varga T."/>
            <person name="Krizsan K."/>
            <person name="Foldi C."/>
            <person name="Dima B."/>
            <person name="Sanchez-Garcia M."/>
            <person name="Sanchez-Ramirez S."/>
            <person name="Szollosi G.J."/>
            <person name="Szarkandi J.G."/>
            <person name="Papp V."/>
            <person name="Albert L."/>
            <person name="Andreopoulos W."/>
            <person name="Angelini C."/>
            <person name="Antonin V."/>
            <person name="Barry K.W."/>
            <person name="Bougher N.L."/>
            <person name="Buchanan P."/>
            <person name="Buyck B."/>
            <person name="Bense V."/>
            <person name="Catcheside P."/>
            <person name="Chovatia M."/>
            <person name="Cooper J."/>
            <person name="Damon W."/>
            <person name="Desjardin D."/>
            <person name="Finy P."/>
            <person name="Geml J."/>
            <person name="Haridas S."/>
            <person name="Hughes K."/>
            <person name="Justo A."/>
            <person name="Karasinski D."/>
            <person name="Kautmanova I."/>
            <person name="Kiss B."/>
            <person name="Kocsube S."/>
            <person name="Kotiranta H."/>
            <person name="LaButti K.M."/>
            <person name="Lechner B.E."/>
            <person name="Liimatainen K."/>
            <person name="Lipzen A."/>
            <person name="Lukacs Z."/>
            <person name="Mihaltcheva S."/>
            <person name="Morgado L.N."/>
            <person name="Niskanen T."/>
            <person name="Noordeloos M.E."/>
            <person name="Ohm R.A."/>
            <person name="Ortiz-Santana B."/>
            <person name="Ovrebo C."/>
            <person name="Racz N."/>
            <person name="Riley R."/>
            <person name="Savchenko A."/>
            <person name="Shiryaev A."/>
            <person name="Soop K."/>
            <person name="Spirin V."/>
            <person name="Szebenyi C."/>
            <person name="Tomsovsky M."/>
            <person name="Tulloss R.E."/>
            <person name="Uehling J."/>
            <person name="Grigoriev I.V."/>
            <person name="Vagvolgyi C."/>
            <person name="Papp T."/>
            <person name="Martin F.M."/>
            <person name="Miettinen O."/>
            <person name="Hibbett D.S."/>
            <person name="Nagy L.G."/>
        </authorList>
    </citation>
    <scope>NUCLEOTIDE SEQUENCE [LARGE SCALE GENOMIC DNA]</scope>
    <source>
        <strain evidence="1 2">FP101781</strain>
    </source>
</reference>
<protein>
    <submittedName>
        <fullName evidence="1">Uncharacterized protein</fullName>
    </submittedName>
</protein>
<accession>A0A4Y7STX0</accession>
<comment type="caution">
    <text evidence="1">The sequence shown here is derived from an EMBL/GenBank/DDBJ whole genome shotgun (WGS) entry which is preliminary data.</text>
</comment>
<sequence>MNADDFLPGRSWGLRGGWCVSGKGNVAFRTPSFYDFVFSKPSRPCIHFRILQWPRLLLFSTSRPLGLFTRSMLPFVRFVRFPHFSYLFSWVVRLLHGVSALRIILDRVFSFRYPALITSSLDVSSHSWPLSFVPSFPPCRRPCYLHSLPQHLHHQIGGTAASTSTISFPRLPTGKQEDTSRGMEHRSAFCPDAFPARRYKSHILPSVGMFDSLFYLLLFSYTVCMTSLPLQSIICQVCSTFGTAVDYIYENPIPIRRRQPYMNSWTGMGECDSTWCR</sequence>
<keyword evidence="2" id="KW-1185">Reference proteome</keyword>